<dbReference type="InterPro" id="IPR013324">
    <property type="entry name" value="RNA_pol_sigma_r3/r4-like"/>
</dbReference>
<gene>
    <name evidence="8" type="primary">sigD</name>
    <name evidence="8" type="ORF">ERS852540_00384</name>
</gene>
<evidence type="ECO:0000256" key="1">
    <source>
        <dbReference type="ARBA" id="ARBA00023015"/>
    </source>
</evidence>
<dbReference type="InterPro" id="IPR012845">
    <property type="entry name" value="RNA_pol_sigma_FliA_WhiG"/>
</dbReference>
<dbReference type="PIRSF" id="PIRSF000770">
    <property type="entry name" value="RNA_pol_sigma-SigE/K"/>
    <property type="match status" value="1"/>
</dbReference>
<dbReference type="PRINTS" id="PR00046">
    <property type="entry name" value="SIGMA70FCT"/>
</dbReference>
<dbReference type="PANTHER" id="PTHR30385:SF7">
    <property type="entry name" value="RNA POLYMERASE SIGMA FACTOR FLIA"/>
    <property type="match status" value="1"/>
</dbReference>
<dbReference type="SUPFAM" id="SSF88946">
    <property type="entry name" value="Sigma2 domain of RNA polymerase sigma factors"/>
    <property type="match status" value="1"/>
</dbReference>
<dbReference type="OrthoDB" id="9799825at2"/>
<dbReference type="Pfam" id="PF04545">
    <property type="entry name" value="Sigma70_r4"/>
    <property type="match status" value="1"/>
</dbReference>
<dbReference type="STRING" id="39492.ERS852540_00384"/>
<evidence type="ECO:0000313" key="9">
    <source>
        <dbReference type="Proteomes" id="UP000095662"/>
    </source>
</evidence>
<dbReference type="Pfam" id="PF04542">
    <property type="entry name" value="Sigma70_r2"/>
    <property type="match status" value="1"/>
</dbReference>
<name>A0A174Z7P3_9FIRM</name>
<dbReference type="NCBIfam" id="TIGR02479">
    <property type="entry name" value="FliA_WhiG"/>
    <property type="match status" value="1"/>
</dbReference>
<dbReference type="Pfam" id="PF04539">
    <property type="entry name" value="Sigma70_r3"/>
    <property type="match status" value="1"/>
</dbReference>
<dbReference type="Gene3D" id="1.10.1740.10">
    <property type="match status" value="1"/>
</dbReference>
<feature type="domain" description="RNA polymerase sigma-70 region 4" evidence="7">
    <location>
        <begin position="194"/>
        <end position="242"/>
    </location>
</feature>
<organism evidence="8 9">
    <name type="scientific">[Eubacterium] siraeum</name>
    <dbReference type="NCBI Taxonomy" id="39492"/>
    <lineage>
        <taxon>Bacteria</taxon>
        <taxon>Bacillati</taxon>
        <taxon>Bacillota</taxon>
        <taxon>Clostridia</taxon>
        <taxon>Eubacteriales</taxon>
        <taxon>Oscillospiraceae</taxon>
        <taxon>Oscillospiraceae incertae sedis</taxon>
    </lineage>
</organism>
<dbReference type="InterPro" id="IPR014284">
    <property type="entry name" value="RNA_pol_sigma-70_dom"/>
</dbReference>
<evidence type="ECO:0000259" key="6">
    <source>
        <dbReference type="Pfam" id="PF04542"/>
    </source>
</evidence>
<dbReference type="EMBL" id="CZBY01000002">
    <property type="protein sequence ID" value="CUQ81952.1"/>
    <property type="molecule type" value="Genomic_DNA"/>
</dbReference>
<dbReference type="PANTHER" id="PTHR30385">
    <property type="entry name" value="SIGMA FACTOR F FLAGELLAR"/>
    <property type="match status" value="1"/>
</dbReference>
<dbReference type="Proteomes" id="UP000095662">
    <property type="component" value="Unassembled WGS sequence"/>
</dbReference>
<evidence type="ECO:0000259" key="7">
    <source>
        <dbReference type="Pfam" id="PF04545"/>
    </source>
</evidence>
<dbReference type="CDD" id="cd06171">
    <property type="entry name" value="Sigma70_r4"/>
    <property type="match status" value="1"/>
</dbReference>
<dbReference type="Gene3D" id="1.20.140.160">
    <property type="match status" value="1"/>
</dbReference>
<dbReference type="InterPro" id="IPR000943">
    <property type="entry name" value="RNA_pol_sigma70"/>
</dbReference>
<feature type="domain" description="RNA polymerase sigma-70 region 3" evidence="5">
    <location>
        <begin position="118"/>
        <end position="174"/>
    </location>
</feature>
<feature type="domain" description="RNA polymerase sigma-70 region 2" evidence="6">
    <location>
        <begin position="30"/>
        <end position="100"/>
    </location>
</feature>
<dbReference type="InterPro" id="IPR007624">
    <property type="entry name" value="RNA_pol_sigma70_r3"/>
</dbReference>
<keyword evidence="3" id="KW-0238">DNA-binding</keyword>
<proteinExistence type="predicted"/>
<dbReference type="InterPro" id="IPR013325">
    <property type="entry name" value="RNA_pol_sigma_r2"/>
</dbReference>
<protein>
    <submittedName>
        <fullName evidence="8">Sigma-28</fullName>
    </submittedName>
</protein>
<dbReference type="GO" id="GO:0003677">
    <property type="term" value="F:DNA binding"/>
    <property type="evidence" value="ECO:0007669"/>
    <property type="project" value="UniProtKB-KW"/>
</dbReference>
<dbReference type="GO" id="GO:0016987">
    <property type="term" value="F:sigma factor activity"/>
    <property type="evidence" value="ECO:0007669"/>
    <property type="project" value="UniProtKB-KW"/>
</dbReference>
<dbReference type="InterPro" id="IPR007630">
    <property type="entry name" value="RNA_pol_sigma70_r4"/>
</dbReference>
<evidence type="ECO:0000256" key="2">
    <source>
        <dbReference type="ARBA" id="ARBA00023082"/>
    </source>
</evidence>
<evidence type="ECO:0000256" key="3">
    <source>
        <dbReference type="ARBA" id="ARBA00023125"/>
    </source>
</evidence>
<sequence length="251" mass="28709">MAVQSKERLNELLEKYRLTGDMNVRNEIVLMYMDLVKMIAVSMRNIYTGYAESDDIINEGVIALMAAIDGFDPEKNVKFETYAGIRIKGAVIDYLRKLDRVPRTLRKLSKQLDDNFARLNSELCRTPTDEELAESMNMTTAQLSKLMANTAGMITLSFEELLYEDNLDENISASSETADAKMYEREKKQVIADAVATLPEKEKQVVTMYYYERLKYSEIAKVMSITQSRVCQIHSKAMLTLKNKLESYING</sequence>
<evidence type="ECO:0000256" key="4">
    <source>
        <dbReference type="ARBA" id="ARBA00023163"/>
    </source>
</evidence>
<dbReference type="GO" id="GO:0006352">
    <property type="term" value="P:DNA-templated transcription initiation"/>
    <property type="evidence" value="ECO:0007669"/>
    <property type="project" value="InterPro"/>
</dbReference>
<dbReference type="AlphaFoldDB" id="A0A174Z7P3"/>
<dbReference type="GO" id="GO:0003899">
    <property type="term" value="F:DNA-directed RNA polymerase activity"/>
    <property type="evidence" value="ECO:0007669"/>
    <property type="project" value="InterPro"/>
</dbReference>
<dbReference type="InterPro" id="IPR007627">
    <property type="entry name" value="RNA_pol_sigma70_r2"/>
</dbReference>
<dbReference type="NCBIfam" id="TIGR02937">
    <property type="entry name" value="sigma70-ECF"/>
    <property type="match status" value="1"/>
</dbReference>
<keyword evidence="4" id="KW-0804">Transcription</keyword>
<evidence type="ECO:0000313" key="8">
    <source>
        <dbReference type="EMBL" id="CUQ81952.1"/>
    </source>
</evidence>
<dbReference type="SUPFAM" id="SSF88659">
    <property type="entry name" value="Sigma3 and sigma4 domains of RNA polymerase sigma factors"/>
    <property type="match status" value="2"/>
</dbReference>
<reference evidence="8 9" key="1">
    <citation type="submission" date="2015-09" db="EMBL/GenBank/DDBJ databases">
        <authorList>
            <consortium name="Pathogen Informatics"/>
        </authorList>
    </citation>
    <scope>NUCLEOTIDE SEQUENCE [LARGE SCALE GENOMIC DNA]</scope>
    <source>
        <strain evidence="8 9">2789STDY5834928</strain>
    </source>
</reference>
<evidence type="ECO:0000259" key="5">
    <source>
        <dbReference type="Pfam" id="PF04539"/>
    </source>
</evidence>
<keyword evidence="2" id="KW-0731">Sigma factor</keyword>
<keyword evidence="1" id="KW-0805">Transcription regulation</keyword>
<accession>A0A174Z7P3</accession>